<evidence type="ECO:0000256" key="6">
    <source>
        <dbReference type="ARBA" id="ARBA00034125"/>
    </source>
</evidence>
<dbReference type="EMBL" id="AYYR01000032">
    <property type="protein sequence ID" value="KRM76248.1"/>
    <property type="molecule type" value="Genomic_DNA"/>
</dbReference>
<dbReference type="InterPro" id="IPR010619">
    <property type="entry name" value="ThrE-like_N"/>
</dbReference>
<organism evidence="9 10">
    <name type="scientific">Secundilactobacillus collinoides DSM 20515 = JCM 1123</name>
    <dbReference type="NCBI Taxonomy" id="1423733"/>
    <lineage>
        <taxon>Bacteria</taxon>
        <taxon>Bacillati</taxon>
        <taxon>Bacillota</taxon>
        <taxon>Bacilli</taxon>
        <taxon>Lactobacillales</taxon>
        <taxon>Lactobacillaceae</taxon>
        <taxon>Secundilactobacillus</taxon>
    </lineage>
</organism>
<feature type="transmembrane region" description="Helical" evidence="7">
    <location>
        <begin position="194"/>
        <end position="212"/>
    </location>
</feature>
<comment type="subcellular location">
    <subcellularLocation>
        <location evidence="1">Cell membrane</location>
        <topology evidence="1">Multi-pass membrane protein</topology>
    </subcellularLocation>
</comment>
<dbReference type="GO" id="GO:0005886">
    <property type="term" value="C:plasma membrane"/>
    <property type="evidence" value="ECO:0007669"/>
    <property type="project" value="UniProtKB-SubCell"/>
</dbReference>
<evidence type="ECO:0000256" key="4">
    <source>
        <dbReference type="ARBA" id="ARBA00022989"/>
    </source>
</evidence>
<evidence type="ECO:0000256" key="5">
    <source>
        <dbReference type="ARBA" id="ARBA00023136"/>
    </source>
</evidence>
<dbReference type="Proteomes" id="UP000051845">
    <property type="component" value="Unassembled WGS sequence"/>
</dbReference>
<dbReference type="PANTHER" id="PTHR34390:SF2">
    <property type="entry name" value="SUCCINATE TRANSPORTER SUBUNIT YJJP-RELATED"/>
    <property type="match status" value="1"/>
</dbReference>
<comment type="similarity">
    <text evidence="6">Belongs to the ThrE exporter (TC 2.A.79) family.</text>
</comment>
<sequence>MEADTERDIIEVCGHAGKILLESGAETARVESTVEYIGRAAGIDISCHAEMTAIFVDASHNPTTHLVKVRTGDFNLQKVDEINTLSRQFTAHAITFEQLKTGITRIDHAVIDFNWPEKILGAGLVSVAPMLLFQATWQDLTLAFFVGIFGYLASQWAGRAITTPYFSMGIGGLVIGFLAASLQRFGMAASAQNIIVSALMPLVPGVAVTNSLREIIGRHTISGMVRAVDATMTACAIGAGVIIGSLLGQALTGGW</sequence>
<protein>
    <recommendedName>
        <fullName evidence="8">Threonine/serine exporter-like N-terminal domain-containing protein</fullName>
    </recommendedName>
</protein>
<feature type="domain" description="Threonine/serine exporter-like N-terminal" evidence="8">
    <location>
        <begin position="12"/>
        <end position="245"/>
    </location>
</feature>
<dbReference type="GO" id="GO:0022857">
    <property type="term" value="F:transmembrane transporter activity"/>
    <property type="evidence" value="ECO:0007669"/>
    <property type="project" value="InterPro"/>
</dbReference>
<evidence type="ECO:0000313" key="9">
    <source>
        <dbReference type="EMBL" id="KRM76248.1"/>
    </source>
</evidence>
<evidence type="ECO:0000256" key="1">
    <source>
        <dbReference type="ARBA" id="ARBA00004651"/>
    </source>
</evidence>
<keyword evidence="5 7" id="KW-0472">Membrane</keyword>
<dbReference type="AlphaFoldDB" id="A0A0R2BAE9"/>
<evidence type="ECO:0000256" key="2">
    <source>
        <dbReference type="ARBA" id="ARBA00022475"/>
    </source>
</evidence>
<accession>A0A0R2BAE9</accession>
<evidence type="ECO:0000256" key="7">
    <source>
        <dbReference type="SAM" id="Phobius"/>
    </source>
</evidence>
<keyword evidence="4 7" id="KW-1133">Transmembrane helix</keyword>
<keyword evidence="2" id="KW-1003">Cell membrane</keyword>
<evidence type="ECO:0000256" key="3">
    <source>
        <dbReference type="ARBA" id="ARBA00022692"/>
    </source>
</evidence>
<name>A0A0R2BAE9_SECCO</name>
<feature type="transmembrane region" description="Helical" evidence="7">
    <location>
        <begin position="224"/>
        <end position="247"/>
    </location>
</feature>
<dbReference type="RefSeq" id="WP_054760942.1">
    <property type="nucleotide sequence ID" value="NZ_AYYR01000032.1"/>
</dbReference>
<reference evidence="9 10" key="1">
    <citation type="journal article" date="2015" name="Genome Announc.">
        <title>Expanding the biotechnology potential of lactobacilli through comparative genomics of 213 strains and associated genera.</title>
        <authorList>
            <person name="Sun Z."/>
            <person name="Harris H.M."/>
            <person name="McCann A."/>
            <person name="Guo C."/>
            <person name="Argimon S."/>
            <person name="Zhang W."/>
            <person name="Yang X."/>
            <person name="Jeffery I.B."/>
            <person name="Cooney J.C."/>
            <person name="Kagawa T.F."/>
            <person name="Liu W."/>
            <person name="Song Y."/>
            <person name="Salvetti E."/>
            <person name="Wrobel A."/>
            <person name="Rasinkangas P."/>
            <person name="Parkhill J."/>
            <person name="Rea M.C."/>
            <person name="O'Sullivan O."/>
            <person name="Ritari J."/>
            <person name="Douillard F.P."/>
            <person name="Paul Ross R."/>
            <person name="Yang R."/>
            <person name="Briner A.E."/>
            <person name="Felis G.E."/>
            <person name="de Vos W.M."/>
            <person name="Barrangou R."/>
            <person name="Klaenhammer T.R."/>
            <person name="Caufield P.W."/>
            <person name="Cui Y."/>
            <person name="Zhang H."/>
            <person name="O'Toole P.W."/>
        </authorList>
    </citation>
    <scope>NUCLEOTIDE SEQUENCE [LARGE SCALE GENOMIC DNA]</scope>
    <source>
        <strain evidence="9 10">DSM 20515</strain>
    </source>
</reference>
<dbReference type="PANTHER" id="PTHR34390">
    <property type="entry name" value="UPF0442 PROTEIN YJJB-RELATED"/>
    <property type="match status" value="1"/>
</dbReference>
<evidence type="ECO:0000259" key="8">
    <source>
        <dbReference type="Pfam" id="PF06738"/>
    </source>
</evidence>
<dbReference type="STRING" id="33960.TY91_02535"/>
<dbReference type="PATRIC" id="fig|1423733.4.peg.1848"/>
<dbReference type="InterPro" id="IPR050539">
    <property type="entry name" value="ThrE_Dicarb/AminoAcid_Exp"/>
</dbReference>
<proteinExistence type="inferred from homology"/>
<gene>
    <name evidence="9" type="ORF">FC82_GL001758</name>
</gene>
<evidence type="ECO:0000313" key="10">
    <source>
        <dbReference type="Proteomes" id="UP000051845"/>
    </source>
</evidence>
<comment type="caution">
    <text evidence="9">The sequence shown here is derived from an EMBL/GenBank/DDBJ whole genome shotgun (WGS) entry which is preliminary data.</text>
</comment>
<dbReference type="GO" id="GO:0015744">
    <property type="term" value="P:succinate transport"/>
    <property type="evidence" value="ECO:0007669"/>
    <property type="project" value="TreeGrafter"/>
</dbReference>
<feature type="transmembrane region" description="Helical" evidence="7">
    <location>
        <begin position="165"/>
        <end position="182"/>
    </location>
</feature>
<keyword evidence="3 7" id="KW-0812">Transmembrane</keyword>
<feature type="transmembrane region" description="Helical" evidence="7">
    <location>
        <begin position="135"/>
        <end position="153"/>
    </location>
</feature>
<dbReference type="Pfam" id="PF06738">
    <property type="entry name" value="ThrE"/>
    <property type="match status" value="1"/>
</dbReference>